<evidence type="ECO:0000256" key="3">
    <source>
        <dbReference type="SAM" id="Phobius"/>
    </source>
</evidence>
<feature type="region of interest" description="Disordered" evidence="2">
    <location>
        <begin position="90"/>
        <end position="111"/>
    </location>
</feature>
<evidence type="ECO:0000256" key="4">
    <source>
        <dbReference type="SAM" id="SignalP"/>
    </source>
</evidence>
<feature type="transmembrane region" description="Helical" evidence="3">
    <location>
        <begin position="253"/>
        <end position="271"/>
    </location>
</feature>
<evidence type="ECO:0000313" key="6">
    <source>
        <dbReference type="EMBL" id="WXG71412.1"/>
    </source>
</evidence>
<feature type="compositionally biased region" description="Polar residues" evidence="2">
    <location>
        <begin position="102"/>
        <end position="111"/>
    </location>
</feature>
<feature type="domain" description="DUF4349" evidence="5">
    <location>
        <begin position="60"/>
        <end position="267"/>
    </location>
</feature>
<keyword evidence="7" id="KW-1185">Reference proteome</keyword>
<reference evidence="6 7" key="1">
    <citation type="submission" date="2024-03" db="EMBL/GenBank/DDBJ databases">
        <title>Natural products discovery in diverse microorganisms through a two-stage MS feature dereplication strategy.</title>
        <authorList>
            <person name="Zhang R."/>
        </authorList>
    </citation>
    <scope>NUCLEOTIDE SEQUENCE [LARGE SCALE GENOMIC DNA]</scope>
    <source>
        <strain evidence="6 7">18930</strain>
    </source>
</reference>
<evidence type="ECO:0000256" key="2">
    <source>
        <dbReference type="SAM" id="MobiDB-lite"/>
    </source>
</evidence>
<sequence length="306" mass="31548">MKRSLIAALVGIFFLLAGCSGSNGVADAPAVDPSMPASGMEFSPEAGSVVRDQAPQPADRKEVVTGQIYVTAADPVQAARDAVDVVEAAGGRIDNRTENPETDNSPASSSLTARIPASELTGTVDRIEALGKVTSVSISRDDVTMQYQDLDARIAALQSSVDRLRALIAGATNTADLIEAESALASRQGELDSLTSQKNYLADQVDLSTITVQFSTDDVTPSPGPDNFLDGIVAGWNSLLDALQGSVVALGRAIPWLGALAVGAGLVYGVVRLVRARTHAATSEPTRGLDDADVAGKPSETGDGSS</sequence>
<feature type="signal peptide" evidence="4">
    <location>
        <begin position="1"/>
        <end position="22"/>
    </location>
</feature>
<dbReference type="InterPro" id="IPR025645">
    <property type="entry name" value="DUF4349"/>
</dbReference>
<feature type="coiled-coil region" evidence="1">
    <location>
        <begin position="147"/>
        <end position="181"/>
    </location>
</feature>
<organism evidence="6 7">
    <name type="scientific">Rhodococcus sovatensis</name>
    <dbReference type="NCBI Taxonomy" id="1805840"/>
    <lineage>
        <taxon>Bacteria</taxon>
        <taxon>Bacillati</taxon>
        <taxon>Actinomycetota</taxon>
        <taxon>Actinomycetes</taxon>
        <taxon>Mycobacteriales</taxon>
        <taxon>Nocardiaceae</taxon>
        <taxon>Rhodococcus</taxon>
    </lineage>
</organism>
<keyword evidence="3" id="KW-0812">Transmembrane</keyword>
<protein>
    <submittedName>
        <fullName evidence="6">DUF4349 domain-containing protein</fullName>
    </submittedName>
</protein>
<accession>A0ABZ2PRB3</accession>
<dbReference type="Proteomes" id="UP001432000">
    <property type="component" value="Chromosome"/>
</dbReference>
<dbReference type="RefSeq" id="WP_338893141.1">
    <property type="nucleotide sequence ID" value="NZ_CP147846.1"/>
</dbReference>
<proteinExistence type="predicted"/>
<keyword evidence="3" id="KW-0472">Membrane</keyword>
<feature type="chain" id="PRO_5046449608" evidence="4">
    <location>
        <begin position="23"/>
        <end position="306"/>
    </location>
</feature>
<keyword evidence="4" id="KW-0732">Signal</keyword>
<keyword evidence="3" id="KW-1133">Transmembrane helix</keyword>
<dbReference type="EMBL" id="CP147846">
    <property type="protein sequence ID" value="WXG71412.1"/>
    <property type="molecule type" value="Genomic_DNA"/>
</dbReference>
<dbReference type="Pfam" id="PF14257">
    <property type="entry name" value="DUF4349"/>
    <property type="match status" value="1"/>
</dbReference>
<evidence type="ECO:0000259" key="5">
    <source>
        <dbReference type="Pfam" id="PF14257"/>
    </source>
</evidence>
<evidence type="ECO:0000313" key="7">
    <source>
        <dbReference type="Proteomes" id="UP001432000"/>
    </source>
</evidence>
<evidence type="ECO:0000256" key="1">
    <source>
        <dbReference type="SAM" id="Coils"/>
    </source>
</evidence>
<name>A0ABZ2PRB3_9NOCA</name>
<keyword evidence="1" id="KW-0175">Coiled coil</keyword>
<gene>
    <name evidence="6" type="ORF">WDS16_13535</name>
</gene>
<feature type="region of interest" description="Disordered" evidence="2">
    <location>
        <begin position="281"/>
        <end position="306"/>
    </location>
</feature>
<dbReference type="PROSITE" id="PS51257">
    <property type="entry name" value="PROKAR_LIPOPROTEIN"/>
    <property type="match status" value="1"/>
</dbReference>